<accession>A0A7S2JKQ3</accession>
<feature type="chain" id="PRO_5031396127" evidence="1">
    <location>
        <begin position="16"/>
        <end position="173"/>
    </location>
</feature>
<evidence type="ECO:0000256" key="1">
    <source>
        <dbReference type="SAM" id="SignalP"/>
    </source>
</evidence>
<organism evidence="2">
    <name type="scientific">Haptolina brevifila</name>
    <dbReference type="NCBI Taxonomy" id="156173"/>
    <lineage>
        <taxon>Eukaryota</taxon>
        <taxon>Haptista</taxon>
        <taxon>Haptophyta</taxon>
        <taxon>Prymnesiophyceae</taxon>
        <taxon>Prymnesiales</taxon>
        <taxon>Prymnesiaceae</taxon>
        <taxon>Haptolina</taxon>
    </lineage>
</organism>
<dbReference type="AlphaFoldDB" id="A0A7S2JKQ3"/>
<sequence>MMLCALLLLIGSASASFTSTEEEVSALQTSARVTKGNCKNIAAILSGKAKPEPFPLGGLTGIAAVSRLRRVPRLSEANCKHSFYYVPPVTDYYKAPLCETNTLLAGLSTLSQACQTTLASALPPTNAALDYITQTCPCYKEISDSTAATVDCRARASDLTTVKYDIADCKANH</sequence>
<keyword evidence="1" id="KW-0732">Signal</keyword>
<protein>
    <submittedName>
        <fullName evidence="2">Uncharacterized protein</fullName>
    </submittedName>
</protein>
<dbReference type="EMBL" id="HBGU01082042">
    <property type="protein sequence ID" value="CAD9549311.1"/>
    <property type="molecule type" value="Transcribed_RNA"/>
</dbReference>
<proteinExistence type="predicted"/>
<gene>
    <name evidence="2" type="ORF">CBRE1094_LOCUS44779</name>
</gene>
<evidence type="ECO:0000313" key="2">
    <source>
        <dbReference type="EMBL" id="CAD9549311.1"/>
    </source>
</evidence>
<name>A0A7S2JKQ3_9EUKA</name>
<feature type="signal peptide" evidence="1">
    <location>
        <begin position="1"/>
        <end position="15"/>
    </location>
</feature>
<reference evidence="2" key="1">
    <citation type="submission" date="2021-01" db="EMBL/GenBank/DDBJ databases">
        <authorList>
            <person name="Corre E."/>
            <person name="Pelletier E."/>
            <person name="Niang G."/>
            <person name="Scheremetjew M."/>
            <person name="Finn R."/>
            <person name="Kale V."/>
            <person name="Holt S."/>
            <person name="Cochrane G."/>
            <person name="Meng A."/>
            <person name="Brown T."/>
            <person name="Cohen L."/>
        </authorList>
    </citation>
    <scope>NUCLEOTIDE SEQUENCE</scope>
    <source>
        <strain evidence="2">UTEX LB 985</strain>
    </source>
</reference>